<keyword evidence="1" id="KW-1133">Transmembrane helix</keyword>
<dbReference type="STRING" id="1226327.SAMN05421732_10189"/>
<dbReference type="EMBL" id="FMYO01000001">
    <property type="protein sequence ID" value="SDB82928.1"/>
    <property type="molecule type" value="Genomic_DNA"/>
</dbReference>
<evidence type="ECO:0000313" key="2">
    <source>
        <dbReference type="EMBL" id="SDB82928.1"/>
    </source>
</evidence>
<feature type="transmembrane region" description="Helical" evidence="1">
    <location>
        <begin position="20"/>
        <end position="38"/>
    </location>
</feature>
<keyword evidence="1" id="KW-0472">Membrane</keyword>
<reference evidence="3" key="1">
    <citation type="submission" date="2016-09" db="EMBL/GenBank/DDBJ databases">
        <authorList>
            <person name="Varghese N."/>
            <person name="Submissions S."/>
        </authorList>
    </citation>
    <scope>NUCLEOTIDE SEQUENCE [LARGE SCALE GENOMIC DNA]</scope>
    <source>
        <strain evidence="3">ANC 4667</strain>
    </source>
</reference>
<dbReference type="RefSeq" id="WP_171259613.1">
    <property type="nucleotide sequence ID" value="NZ_BAABKJ010000007.1"/>
</dbReference>
<sequence length="49" mass="5700">MEHFKPVVELIKVSIEKYGLWQTIFAFLVLFSIPILIWKLPEIISAVKA</sequence>
<keyword evidence="1" id="KW-0812">Transmembrane</keyword>
<organism evidence="2 3">
    <name type="scientific">Acinetobacter kookii</name>
    <dbReference type="NCBI Taxonomy" id="1226327"/>
    <lineage>
        <taxon>Bacteria</taxon>
        <taxon>Pseudomonadati</taxon>
        <taxon>Pseudomonadota</taxon>
        <taxon>Gammaproteobacteria</taxon>
        <taxon>Moraxellales</taxon>
        <taxon>Moraxellaceae</taxon>
        <taxon>Acinetobacter</taxon>
    </lineage>
</organism>
<name>A0A1G6GLN8_9GAMM</name>
<dbReference type="Proteomes" id="UP000243468">
    <property type="component" value="Unassembled WGS sequence"/>
</dbReference>
<gene>
    <name evidence="2" type="ORF">SAMN05421732_10189</name>
</gene>
<keyword evidence="3" id="KW-1185">Reference proteome</keyword>
<protein>
    <submittedName>
        <fullName evidence="2">Uncharacterized protein</fullName>
    </submittedName>
</protein>
<evidence type="ECO:0000313" key="3">
    <source>
        <dbReference type="Proteomes" id="UP000243468"/>
    </source>
</evidence>
<accession>A0A1G6GLN8</accession>
<dbReference type="AlphaFoldDB" id="A0A1G6GLN8"/>
<evidence type="ECO:0000256" key="1">
    <source>
        <dbReference type="SAM" id="Phobius"/>
    </source>
</evidence>
<proteinExistence type="predicted"/>